<dbReference type="PANTHER" id="PTHR38102:SF2">
    <property type="entry name" value="PERIPLASMIC PROTEIN CPXP"/>
    <property type="match status" value="1"/>
</dbReference>
<keyword evidence="8" id="KW-1185">Reference proteome</keyword>
<evidence type="ECO:0000256" key="1">
    <source>
        <dbReference type="ARBA" id="ARBA00004418"/>
    </source>
</evidence>
<dbReference type="CDD" id="cd09916">
    <property type="entry name" value="CpxP_like"/>
    <property type="match status" value="1"/>
</dbReference>
<evidence type="ECO:0000256" key="4">
    <source>
        <dbReference type="ARBA" id="ARBA00022764"/>
    </source>
</evidence>
<evidence type="ECO:0000256" key="6">
    <source>
        <dbReference type="SAM" id="SignalP"/>
    </source>
</evidence>
<evidence type="ECO:0000313" key="7">
    <source>
        <dbReference type="EMBL" id="ACS87602.1"/>
    </source>
</evidence>
<sequence length="174" mass="19697">MQGTTITLSVASLLMLVTGAAMAAGNGSLTKGLCYRDESAMKREESQQGMFDAVKLTEQQRQQMRDLTRQVRNMPPPLYDIDDVETMYQLVTADKFDASAVRAQISRMAEAQIARQVEMARVRNQMYKLLTPDQKTMLNHQHEQNMQDVRQQIAADQSARSMDMFRQGQSVSSE</sequence>
<protein>
    <submittedName>
        <fullName evidence="7">Stress resistance protein</fullName>
    </submittedName>
</protein>
<organism evidence="7 8">
    <name type="scientific">Musicola paradisiaca (strain Ech703)</name>
    <name type="common">Dickeya paradisiaca</name>
    <name type="synonym">Dickeya dadantii</name>
    <dbReference type="NCBI Taxonomy" id="579405"/>
    <lineage>
        <taxon>Bacteria</taxon>
        <taxon>Pseudomonadati</taxon>
        <taxon>Pseudomonadota</taxon>
        <taxon>Gammaproteobacteria</taxon>
        <taxon>Enterobacterales</taxon>
        <taxon>Pectobacteriaceae</taxon>
        <taxon>Musicola</taxon>
    </lineage>
</organism>
<evidence type="ECO:0000256" key="2">
    <source>
        <dbReference type="ARBA" id="ARBA00008441"/>
    </source>
</evidence>
<dbReference type="Proteomes" id="UP000002734">
    <property type="component" value="Chromosome"/>
</dbReference>
<dbReference type="InterPro" id="IPR012899">
    <property type="entry name" value="LTXXQ"/>
</dbReference>
<keyword evidence="3 6" id="KW-0732">Signal</keyword>
<name>C6C5G5_MUSP7</name>
<dbReference type="eggNOG" id="COG3678">
    <property type="taxonomic scope" value="Bacteria"/>
</dbReference>
<comment type="subcellular location">
    <subcellularLocation>
        <location evidence="1">Periplasm</location>
    </subcellularLocation>
</comment>
<feature type="chain" id="PRO_5002962970" evidence="6">
    <location>
        <begin position="24"/>
        <end position="174"/>
    </location>
</feature>
<evidence type="ECO:0000256" key="3">
    <source>
        <dbReference type="ARBA" id="ARBA00022729"/>
    </source>
</evidence>
<dbReference type="InterPro" id="IPR052211">
    <property type="entry name" value="Cpx_auxiliary_protein"/>
</dbReference>
<dbReference type="Gene3D" id="1.20.120.1490">
    <property type="match status" value="1"/>
</dbReference>
<evidence type="ECO:0000256" key="5">
    <source>
        <dbReference type="SAM" id="MobiDB-lite"/>
    </source>
</evidence>
<feature type="signal peptide" evidence="6">
    <location>
        <begin position="1"/>
        <end position="23"/>
    </location>
</feature>
<comment type="similarity">
    <text evidence="2">Belongs to the CpxP/Spy family.</text>
</comment>
<dbReference type="EMBL" id="CP001654">
    <property type="protein sequence ID" value="ACS87602.1"/>
    <property type="molecule type" value="Genomic_DNA"/>
</dbReference>
<feature type="region of interest" description="Disordered" evidence="5">
    <location>
        <begin position="155"/>
        <end position="174"/>
    </location>
</feature>
<dbReference type="PIRSF" id="PIRSF034445">
    <property type="entry name" value="CpxP_Spy"/>
    <property type="match status" value="1"/>
</dbReference>
<accession>C6C5G5</accession>
<dbReference type="RefSeq" id="WP_015855494.1">
    <property type="nucleotide sequence ID" value="NC_012880.1"/>
</dbReference>
<evidence type="ECO:0000313" key="8">
    <source>
        <dbReference type="Proteomes" id="UP000002734"/>
    </source>
</evidence>
<keyword evidence="4" id="KW-0574">Periplasm</keyword>
<dbReference type="KEGG" id="dda:Dd703_3849"/>
<dbReference type="GO" id="GO:0030288">
    <property type="term" value="C:outer membrane-bounded periplasmic space"/>
    <property type="evidence" value="ECO:0007669"/>
    <property type="project" value="TreeGrafter"/>
</dbReference>
<dbReference type="PANTHER" id="PTHR38102">
    <property type="entry name" value="PERIPLASMIC CHAPERONE SPY"/>
    <property type="match status" value="1"/>
</dbReference>
<dbReference type="STRING" id="579405.Dd703_3849"/>
<dbReference type="NCBIfam" id="NF007687">
    <property type="entry name" value="PRK10363.1"/>
    <property type="match status" value="1"/>
</dbReference>
<dbReference type="GO" id="GO:0051082">
    <property type="term" value="F:unfolded protein binding"/>
    <property type="evidence" value="ECO:0007669"/>
    <property type="project" value="TreeGrafter"/>
</dbReference>
<reference evidence="7" key="1">
    <citation type="submission" date="2009-06" db="EMBL/GenBank/DDBJ databases">
        <title>Complete sequence of Dickeya dadantii Ech703.</title>
        <authorList>
            <consortium name="US DOE Joint Genome Institute"/>
            <person name="Lucas S."/>
            <person name="Copeland A."/>
            <person name="Lapidus A."/>
            <person name="Glavina del Rio T."/>
            <person name="Dalin E."/>
            <person name="Tice H."/>
            <person name="Bruce D."/>
            <person name="Goodwin L."/>
            <person name="Pitluck S."/>
            <person name="Chertkov O."/>
            <person name="Brettin T."/>
            <person name="Detter J.C."/>
            <person name="Han C."/>
            <person name="Larimer F."/>
            <person name="Land M."/>
            <person name="Hauser L."/>
            <person name="Kyrpides N."/>
            <person name="Mikhailova N."/>
            <person name="Balakrishnan V."/>
            <person name="Glasner J."/>
            <person name="Perna N.T."/>
        </authorList>
    </citation>
    <scope>NUCLEOTIDE SEQUENCE [LARGE SCALE GENOMIC DNA]</scope>
    <source>
        <strain evidence="7">Ech703</strain>
    </source>
</reference>
<dbReference type="HOGENOM" id="CLU_124352_2_0_6"/>
<dbReference type="Pfam" id="PF07813">
    <property type="entry name" value="LTXXQ"/>
    <property type="match status" value="1"/>
</dbReference>
<gene>
    <name evidence="7" type="ordered locus">Dd703_3849</name>
</gene>
<proteinExistence type="inferred from homology"/>
<dbReference type="AlphaFoldDB" id="C6C5G5"/>